<evidence type="ECO:0000313" key="2">
    <source>
        <dbReference type="Proteomes" id="UP000033035"/>
    </source>
</evidence>
<proteinExistence type="predicted"/>
<organism evidence="1 2">
    <name type="scientific">Parabacteroides gordonii MS-1 = DSM 23371</name>
    <dbReference type="NCBI Taxonomy" id="1203610"/>
    <lineage>
        <taxon>Bacteria</taxon>
        <taxon>Pseudomonadati</taxon>
        <taxon>Bacteroidota</taxon>
        <taxon>Bacteroidia</taxon>
        <taxon>Bacteroidales</taxon>
        <taxon>Tannerellaceae</taxon>
        <taxon>Parabacteroides</taxon>
    </lineage>
</organism>
<evidence type="ECO:0008006" key="3">
    <source>
        <dbReference type="Google" id="ProtNLM"/>
    </source>
</evidence>
<dbReference type="Proteomes" id="UP000033035">
    <property type="component" value="Unassembled WGS sequence"/>
</dbReference>
<name>A0A0F5IP97_9BACT</name>
<dbReference type="AlphaFoldDB" id="A0A0F5IP97"/>
<dbReference type="EMBL" id="AQHW01000029">
    <property type="protein sequence ID" value="KKB47394.1"/>
    <property type="molecule type" value="Genomic_DNA"/>
</dbReference>
<sequence>MITLYKQIETKGLYYKEMWYENADKVLIEHSGKVGYVGTIAKTSMTEKEAAIRLQDFSNVCASEGYTKLSENQLCTIVVQYLLKSKDGNKRDKWLKDKVSEYLKEHLGWRGIGVVESFAIDNGKLNIYCIVVEEERAVSAIKSCLKTYRLDLTHAIIAARNWDDEGFRVKYSYKPINDFSVI</sequence>
<dbReference type="RefSeq" id="WP_009041193.1">
    <property type="nucleotide sequence ID" value="NZ_AUAE01000035.1"/>
</dbReference>
<dbReference type="GeneID" id="66307667"/>
<protein>
    <recommendedName>
        <fullName evidence="3">WGR domain-containing protein</fullName>
    </recommendedName>
</protein>
<dbReference type="HOGENOM" id="CLU_123188_0_0_10"/>
<comment type="caution">
    <text evidence="1">The sequence shown here is derived from an EMBL/GenBank/DDBJ whole genome shotgun (WGS) entry which is preliminary data.</text>
</comment>
<accession>A0A0F5IP97</accession>
<evidence type="ECO:0000313" key="1">
    <source>
        <dbReference type="EMBL" id="KKB47394.1"/>
    </source>
</evidence>
<gene>
    <name evidence="1" type="ORF">HMPREF1536_05038</name>
</gene>
<dbReference type="PATRIC" id="fig|1203610.3.peg.5141"/>
<reference evidence="1 2" key="1">
    <citation type="submission" date="2013-04" db="EMBL/GenBank/DDBJ databases">
        <title>The Genome Sequence of Parabacteroides gordonii DSM 23371.</title>
        <authorList>
            <consortium name="The Broad Institute Genomics Platform"/>
            <person name="Earl A."/>
            <person name="Ward D."/>
            <person name="Feldgarden M."/>
            <person name="Gevers D."/>
            <person name="Martens E."/>
            <person name="Sakamoto M."/>
            <person name="Benno Y."/>
            <person name="Suzuki N."/>
            <person name="Matsunaga N."/>
            <person name="Koshihara K."/>
            <person name="Seki M."/>
            <person name="Komiya H."/>
            <person name="Walker B."/>
            <person name="Young S."/>
            <person name="Zeng Q."/>
            <person name="Gargeya S."/>
            <person name="Fitzgerald M."/>
            <person name="Haas B."/>
            <person name="Abouelleil A."/>
            <person name="Allen A.W."/>
            <person name="Alvarado L."/>
            <person name="Arachchi H.M."/>
            <person name="Berlin A.M."/>
            <person name="Chapman S.B."/>
            <person name="Gainer-Dewar J."/>
            <person name="Goldberg J."/>
            <person name="Griggs A."/>
            <person name="Gujja S."/>
            <person name="Hansen M."/>
            <person name="Howarth C."/>
            <person name="Imamovic A."/>
            <person name="Ireland A."/>
            <person name="Larimer J."/>
            <person name="McCowan C."/>
            <person name="Murphy C."/>
            <person name="Pearson M."/>
            <person name="Poon T.W."/>
            <person name="Priest M."/>
            <person name="Roberts A."/>
            <person name="Saif S."/>
            <person name="Shea T."/>
            <person name="Sisk P."/>
            <person name="Sykes S."/>
            <person name="Wortman J."/>
            <person name="Nusbaum C."/>
            <person name="Birren B."/>
        </authorList>
    </citation>
    <scope>NUCLEOTIDE SEQUENCE [LARGE SCALE GENOMIC DNA]</scope>
    <source>
        <strain evidence="1 2">MS-1</strain>
    </source>
</reference>
<keyword evidence="2" id="KW-1185">Reference proteome</keyword>
<dbReference type="STRING" id="1203610.HMPREF1536_05038"/>